<dbReference type="SMART" id="SM00028">
    <property type="entry name" value="TPR"/>
    <property type="match status" value="10"/>
</dbReference>
<comment type="similarity">
    <text evidence="7">Belongs to the Tom70 family.</text>
</comment>
<dbReference type="GO" id="GO:0030943">
    <property type="term" value="F:mitochondrion targeting sequence binding"/>
    <property type="evidence" value="ECO:0007669"/>
    <property type="project" value="TreeGrafter"/>
</dbReference>
<dbReference type="PROSITE" id="PS51257">
    <property type="entry name" value="PROKAR_LIPOPROTEIN"/>
    <property type="match status" value="1"/>
</dbReference>
<evidence type="ECO:0000256" key="3">
    <source>
        <dbReference type="ARBA" id="ARBA00022737"/>
    </source>
</evidence>
<comment type="caution">
    <text evidence="9">The sequence shown here is derived from an EMBL/GenBank/DDBJ whole genome shotgun (WGS) entry which is preliminary data.</text>
</comment>
<dbReference type="GO" id="GO:0008320">
    <property type="term" value="F:protein transmembrane transporter activity"/>
    <property type="evidence" value="ECO:0007669"/>
    <property type="project" value="TreeGrafter"/>
</dbReference>
<dbReference type="Pfam" id="PF13181">
    <property type="entry name" value="TPR_8"/>
    <property type="match status" value="2"/>
</dbReference>
<gene>
    <name evidence="9" type="primary">prsT</name>
    <name evidence="9" type="ORF">EOE65_12255</name>
</gene>
<dbReference type="InterPro" id="IPR019734">
    <property type="entry name" value="TPR_rpt"/>
</dbReference>
<dbReference type="SUPFAM" id="SSF48452">
    <property type="entry name" value="TPR-like"/>
    <property type="match status" value="4"/>
</dbReference>
<evidence type="ECO:0000313" key="10">
    <source>
        <dbReference type="Proteomes" id="UP000282818"/>
    </source>
</evidence>
<keyword evidence="3" id="KW-0677">Repeat</keyword>
<dbReference type="Proteomes" id="UP000282818">
    <property type="component" value="Unassembled WGS sequence"/>
</dbReference>
<evidence type="ECO:0000256" key="8">
    <source>
        <dbReference type="PROSITE-ProRule" id="PRU00339"/>
    </source>
</evidence>
<accession>A0A437Q7F2</accession>
<keyword evidence="5" id="KW-1133">Transmembrane helix</keyword>
<evidence type="ECO:0000256" key="7">
    <source>
        <dbReference type="ARBA" id="ARBA00038030"/>
    </source>
</evidence>
<dbReference type="InterPro" id="IPR014266">
    <property type="entry name" value="PEP-CTERM_TPR_PrsT"/>
</dbReference>
<feature type="repeat" description="TPR" evidence="8">
    <location>
        <begin position="520"/>
        <end position="553"/>
    </location>
</feature>
<dbReference type="Pfam" id="PF14559">
    <property type="entry name" value="TPR_19"/>
    <property type="match status" value="2"/>
</dbReference>
<organism evidence="9 10">
    <name type="scientific">Neptunomonas marina</name>
    <dbReference type="NCBI Taxonomy" id="1815562"/>
    <lineage>
        <taxon>Bacteria</taxon>
        <taxon>Pseudomonadati</taxon>
        <taxon>Pseudomonadota</taxon>
        <taxon>Gammaproteobacteria</taxon>
        <taxon>Oceanospirillales</taxon>
        <taxon>Oceanospirillaceae</taxon>
        <taxon>Neptunomonas</taxon>
    </lineage>
</organism>
<comment type="subcellular location">
    <subcellularLocation>
        <location evidence="1">Membrane</location>
        <topology evidence="1">Single-pass membrane protein</topology>
    </subcellularLocation>
</comment>
<keyword evidence="4 8" id="KW-0802">TPR repeat</keyword>
<keyword evidence="10" id="KW-1185">Reference proteome</keyword>
<proteinExistence type="inferred from homology"/>
<sequence>MRLLPQHFFTRKSLPLFIAAGLALSGCGDPQKSVEEYVSSAESSCQKEDLKTCEIELKNALQQTPDHSKARFLLGKLYYDIGNYQGAAKELRHALAGAATELDVYPLFAKAMLKSDDAETLLSKSEVGATDTPELQALKQAFSASAQLQLGKRAEAEATLAKVLTNANPPVQARILEARIAASKGQLDQAITLLDNVLASEPNNIDALFLKAEVFKDKSDVAQLESSYQAAVDAIKLEKSFQRFLALRGLAHAQILASKADAARTTVETIESSFFKRLLKDDPQLIYVQTLLAYDKKDFTSAKELGERLLGNTEQFPAVLLLLGTINTQQGNLEQGESQLAQFSQKYPNHEPSRKLLSYIHLQKQNPQQALDTLKPSINDSSDLPTLKLIANAALQTGDTKASKQYFEKALGKAPDDSSLRLGLIRSFIFEENYDEAIEELNELAKDEANRLFANLSIVRVYIKSKDYDNALATLETLSEEEKAHPLVDTMKGTILLMQNDKPAGKEALLAALEKEANYVPALRQLAIVAAQEEDTEQAQAYFQQALDNSPSETKIAEEFAGYLTYLNKDEESLEVLKKAQEATPSEDVALQIAFRHLENKQPLKAFSALTPYKDSGSAEVHVFLGHSYMQQEEYTQALDAYKKAETFKPKSAFIHYLKAAPLRSLERVDEARDSLQKSLELNPDAVPTILALGQLEAMQGNFDYAIKALSGAIKRDPNNAQLIGITAAIVAKSGNREEAQKLYLKSFDLLPTAALAEQIAANYLQSNTPEQAAPFLERATNKITDSARLHNLLASIYIDQGEQNKAIDQFEKAVSADESDARALNNLAWLIKESDTERAYGYAQKALQLDPENSAIKDTVMRIEALR</sequence>
<dbReference type="NCBIfam" id="TIGR02917">
    <property type="entry name" value="PEP_TPR_lipo"/>
    <property type="match status" value="1"/>
</dbReference>
<dbReference type="Gene3D" id="1.25.40.10">
    <property type="entry name" value="Tetratricopeptide repeat domain"/>
    <property type="match status" value="5"/>
</dbReference>
<feature type="repeat" description="TPR" evidence="8">
    <location>
        <begin position="619"/>
        <end position="652"/>
    </location>
</feature>
<dbReference type="GO" id="GO:0016020">
    <property type="term" value="C:membrane"/>
    <property type="evidence" value="ECO:0007669"/>
    <property type="project" value="UniProtKB-SubCell"/>
</dbReference>
<dbReference type="EMBL" id="SACQ01000005">
    <property type="protein sequence ID" value="RVU30406.1"/>
    <property type="molecule type" value="Genomic_DNA"/>
</dbReference>
<feature type="repeat" description="TPR" evidence="8">
    <location>
        <begin position="687"/>
        <end position="720"/>
    </location>
</feature>
<evidence type="ECO:0000256" key="5">
    <source>
        <dbReference type="ARBA" id="ARBA00022989"/>
    </source>
</evidence>
<keyword evidence="6" id="KW-0472">Membrane</keyword>
<keyword evidence="2" id="KW-0812">Transmembrane</keyword>
<dbReference type="GO" id="GO:0030150">
    <property type="term" value="P:protein import into mitochondrial matrix"/>
    <property type="evidence" value="ECO:0007669"/>
    <property type="project" value="TreeGrafter"/>
</dbReference>
<evidence type="ECO:0000256" key="2">
    <source>
        <dbReference type="ARBA" id="ARBA00022692"/>
    </source>
</evidence>
<dbReference type="PROSITE" id="PS50005">
    <property type="entry name" value="TPR"/>
    <property type="match status" value="4"/>
</dbReference>
<protein>
    <submittedName>
        <fullName evidence="9">PEP-CTERM system TPR-repeat protein PrsT</fullName>
    </submittedName>
</protein>
<feature type="repeat" description="TPR" evidence="8">
    <location>
        <begin position="788"/>
        <end position="821"/>
    </location>
</feature>
<dbReference type="InterPro" id="IPR011990">
    <property type="entry name" value="TPR-like_helical_dom_sf"/>
</dbReference>
<reference evidence="9 10" key="1">
    <citation type="submission" date="2019-01" db="EMBL/GenBank/DDBJ databases">
        <authorList>
            <person name="Chen W.-M."/>
        </authorList>
    </citation>
    <scope>NUCLEOTIDE SEQUENCE [LARGE SCALE GENOMIC DNA]</scope>
    <source>
        <strain evidence="9 10">HPM-16</strain>
    </source>
</reference>
<evidence type="ECO:0000313" key="9">
    <source>
        <dbReference type="EMBL" id="RVU30406.1"/>
    </source>
</evidence>
<dbReference type="Pfam" id="PF13432">
    <property type="entry name" value="TPR_16"/>
    <property type="match status" value="3"/>
</dbReference>
<dbReference type="RefSeq" id="WP_127694602.1">
    <property type="nucleotide sequence ID" value="NZ_SACQ01000005.1"/>
</dbReference>
<evidence type="ECO:0000256" key="6">
    <source>
        <dbReference type="ARBA" id="ARBA00023136"/>
    </source>
</evidence>
<dbReference type="PANTHER" id="PTHR46208">
    <property type="entry name" value="MITOCHONDRIAL IMPORT RECEPTOR SUBUNIT TOM70"/>
    <property type="match status" value="1"/>
</dbReference>
<evidence type="ECO:0000256" key="1">
    <source>
        <dbReference type="ARBA" id="ARBA00004167"/>
    </source>
</evidence>
<dbReference type="PANTHER" id="PTHR46208:SF1">
    <property type="entry name" value="MITOCHONDRIAL IMPORT RECEPTOR SUBUNIT TOM70"/>
    <property type="match status" value="1"/>
</dbReference>
<dbReference type="AlphaFoldDB" id="A0A437Q7F2"/>
<name>A0A437Q7F2_9GAMM</name>
<evidence type="ECO:0000256" key="4">
    <source>
        <dbReference type="ARBA" id="ARBA00022803"/>
    </source>
</evidence>